<protein>
    <submittedName>
        <fullName evidence="3">Maleylpyruvate isomerase family mycothiol-dependent enzyme</fullName>
    </submittedName>
</protein>
<dbReference type="GO" id="GO:0046872">
    <property type="term" value="F:metal ion binding"/>
    <property type="evidence" value="ECO:0007669"/>
    <property type="project" value="InterPro"/>
</dbReference>
<evidence type="ECO:0000259" key="1">
    <source>
        <dbReference type="Pfam" id="PF07398"/>
    </source>
</evidence>
<sequence>MPRLEPATYLEFIRTESERFREVLGEVDPAARVPTCPEWDASDLLWHLTGVQRFWTRAVRARPDKPEELEVPRPSSHPELLRSFDTVTGEFSEVLAGAGMAEPAWTWAAEQTVGFIQRRQAHEVLVHRLDAELTLGAVSPVDPQLAADGVEEVLDVMFGSVPEWGKFTPGEGLLRVDPDDARWPVWIQLGTFSGTDPEGRSFREPDIAVVDDPGVEPDGVLTGAAAAIDAWLWRRGDESELIVHGQRRIFDQFRSVIDHPIN</sequence>
<keyword evidence="4" id="KW-1185">Reference proteome</keyword>
<dbReference type="Pfam" id="PF07398">
    <property type="entry name" value="MDMPI_C"/>
    <property type="match status" value="1"/>
</dbReference>
<evidence type="ECO:0000313" key="3">
    <source>
        <dbReference type="EMBL" id="TRY20048.1"/>
    </source>
</evidence>
<dbReference type="OrthoDB" id="3671213at2"/>
<gene>
    <name evidence="3" type="ORF">FOJ82_04040</name>
</gene>
<evidence type="ECO:0000259" key="2">
    <source>
        <dbReference type="Pfam" id="PF11716"/>
    </source>
</evidence>
<dbReference type="PANTHER" id="PTHR40758:SF1">
    <property type="entry name" value="CONSERVED PROTEIN"/>
    <property type="match status" value="1"/>
</dbReference>
<evidence type="ECO:0000313" key="4">
    <source>
        <dbReference type="Proteomes" id="UP000317638"/>
    </source>
</evidence>
<dbReference type="InterPro" id="IPR017517">
    <property type="entry name" value="Maleyloyr_isom"/>
</dbReference>
<dbReference type="InterPro" id="IPR024344">
    <property type="entry name" value="MDMPI_metal-binding"/>
</dbReference>
<dbReference type="GO" id="GO:0016853">
    <property type="term" value="F:isomerase activity"/>
    <property type="evidence" value="ECO:0007669"/>
    <property type="project" value="UniProtKB-KW"/>
</dbReference>
<keyword evidence="3" id="KW-0670">Pyruvate</keyword>
<dbReference type="InterPro" id="IPR010872">
    <property type="entry name" value="MDMPI_C-term_domain"/>
</dbReference>
<dbReference type="Gene3D" id="1.20.120.450">
    <property type="entry name" value="dinb family like domain"/>
    <property type="match status" value="1"/>
</dbReference>
<comment type="caution">
    <text evidence="3">The sequence shown here is derived from an EMBL/GenBank/DDBJ whole genome shotgun (WGS) entry which is preliminary data.</text>
</comment>
<reference evidence="3 4" key="1">
    <citation type="submission" date="2019-07" db="EMBL/GenBank/DDBJ databases">
        <authorList>
            <person name="Zhou L.-Y."/>
        </authorList>
    </citation>
    <scope>NUCLEOTIDE SEQUENCE [LARGE SCALE GENOMIC DNA]</scope>
    <source>
        <strain evidence="3 4">YIM 101269</strain>
    </source>
</reference>
<keyword evidence="3" id="KW-0413">Isomerase</keyword>
<accession>A0A553K5S2</accession>
<dbReference type="NCBIfam" id="TIGR03083">
    <property type="entry name" value="maleylpyruvate isomerase family mycothiol-dependent enzyme"/>
    <property type="match status" value="1"/>
</dbReference>
<proteinExistence type="predicted"/>
<dbReference type="Pfam" id="PF11716">
    <property type="entry name" value="MDMPI_N"/>
    <property type="match status" value="1"/>
</dbReference>
<name>A0A553K5S2_9ACTN</name>
<organism evidence="3 4">
    <name type="scientific">Tessaracoccus rhinocerotis</name>
    <dbReference type="NCBI Taxonomy" id="1689449"/>
    <lineage>
        <taxon>Bacteria</taxon>
        <taxon>Bacillati</taxon>
        <taxon>Actinomycetota</taxon>
        <taxon>Actinomycetes</taxon>
        <taxon>Propionibacteriales</taxon>
        <taxon>Propionibacteriaceae</taxon>
        <taxon>Tessaracoccus</taxon>
    </lineage>
</organism>
<dbReference type="GO" id="GO:0005886">
    <property type="term" value="C:plasma membrane"/>
    <property type="evidence" value="ECO:0007669"/>
    <property type="project" value="TreeGrafter"/>
</dbReference>
<dbReference type="RefSeq" id="WP_143937132.1">
    <property type="nucleotide sequence ID" value="NZ_VKKG01000001.1"/>
</dbReference>
<dbReference type="InterPro" id="IPR034660">
    <property type="entry name" value="DinB/YfiT-like"/>
</dbReference>
<dbReference type="AlphaFoldDB" id="A0A553K5S2"/>
<feature type="domain" description="Mycothiol-dependent maleylpyruvate isomerase metal-binding" evidence="2">
    <location>
        <begin position="14"/>
        <end position="131"/>
    </location>
</feature>
<dbReference type="PANTHER" id="PTHR40758">
    <property type="entry name" value="CONSERVED PROTEIN"/>
    <property type="match status" value="1"/>
</dbReference>
<dbReference type="EMBL" id="VKKG01000001">
    <property type="protein sequence ID" value="TRY20048.1"/>
    <property type="molecule type" value="Genomic_DNA"/>
</dbReference>
<dbReference type="SUPFAM" id="SSF109854">
    <property type="entry name" value="DinB/YfiT-like putative metalloenzymes"/>
    <property type="match status" value="1"/>
</dbReference>
<dbReference type="Proteomes" id="UP000317638">
    <property type="component" value="Unassembled WGS sequence"/>
</dbReference>
<feature type="domain" description="MDMPI C-terminal" evidence="1">
    <location>
        <begin position="145"/>
        <end position="244"/>
    </location>
</feature>